<proteinExistence type="predicted"/>
<sequence>MRYSEAAAQRESGSCHPTSVFEILLFED</sequence>
<name>A0AAU7L406_9CAUD</name>
<accession>A0AAU7L406</accession>
<evidence type="ECO:0000313" key="1">
    <source>
        <dbReference type="EMBL" id="XBO82347.1"/>
    </source>
</evidence>
<reference evidence="1" key="1">
    <citation type="submission" date="2024-05" db="EMBL/GenBank/DDBJ databases">
        <authorList>
            <person name="Martinez-Soto C.E."/>
            <person name="Kropinski A.M."/>
            <person name="Chow E.M.C."/>
            <person name="Lone A."/>
            <person name="Anany H."/>
        </authorList>
    </citation>
    <scope>NUCLEOTIDE SEQUENCE</scope>
</reference>
<organism evidence="1">
    <name type="scientific">Salmonella phage vB_SenS-AKM_HA2021_32</name>
    <dbReference type="NCBI Taxonomy" id="3158841"/>
    <lineage>
        <taxon>Viruses</taxon>
        <taxon>Duplodnaviria</taxon>
        <taxon>Heunggongvirae</taxon>
        <taxon>Uroviricota</taxon>
        <taxon>Caudoviricetes</taxon>
        <taxon>Demerecviridae</taxon>
        <taxon>Markadamsvirinae</taxon>
        <taxon>Epseptimavirus</taxon>
    </lineage>
</organism>
<gene>
    <name evidence="1" type="ORF">AKMHA202132_052</name>
</gene>
<protein>
    <submittedName>
        <fullName evidence="1">Uncharacterized protein</fullName>
    </submittedName>
</protein>
<dbReference type="EMBL" id="PP836394">
    <property type="protein sequence ID" value="XBO82347.1"/>
    <property type="molecule type" value="Genomic_DNA"/>
</dbReference>